<dbReference type="EMBL" id="RZTZ01000002">
    <property type="protein sequence ID" value="RVT65607.1"/>
    <property type="molecule type" value="Genomic_DNA"/>
</dbReference>
<evidence type="ECO:0000256" key="2">
    <source>
        <dbReference type="ARBA" id="ARBA00022771"/>
    </source>
</evidence>
<comment type="caution">
    <text evidence="5">The sequence shown here is derived from an EMBL/GenBank/DDBJ whole genome shotgun (WGS) entry which is preliminary data.</text>
</comment>
<evidence type="ECO:0000256" key="1">
    <source>
        <dbReference type="ARBA" id="ARBA00022723"/>
    </source>
</evidence>
<keyword evidence="6" id="KW-1185">Reference proteome</keyword>
<proteinExistence type="predicted"/>
<dbReference type="PROSITE" id="PS51266">
    <property type="entry name" value="ZF_CHY"/>
    <property type="match status" value="1"/>
</dbReference>
<dbReference type="Proteomes" id="UP000288024">
    <property type="component" value="Unassembled WGS sequence"/>
</dbReference>
<organism evidence="5 6">
    <name type="scientific">Niallia taxi</name>
    <dbReference type="NCBI Taxonomy" id="2499688"/>
    <lineage>
        <taxon>Bacteria</taxon>
        <taxon>Bacillati</taxon>
        <taxon>Bacillota</taxon>
        <taxon>Bacilli</taxon>
        <taxon>Bacillales</taxon>
        <taxon>Bacillaceae</taxon>
        <taxon>Niallia</taxon>
    </lineage>
</organism>
<gene>
    <name evidence="5" type="ORF">EM808_08960</name>
</gene>
<feature type="domain" description="CHY-type" evidence="4">
    <location>
        <begin position="8"/>
        <end position="88"/>
    </location>
</feature>
<name>A0A437KEU3_9BACI</name>
<keyword evidence="3" id="KW-0862">Zinc</keyword>
<dbReference type="PIRSF" id="PIRSF017292">
    <property type="entry name" value="UCP017292_Znf_CHY"/>
    <property type="match status" value="1"/>
</dbReference>
<reference evidence="5 6" key="1">
    <citation type="submission" date="2019-01" db="EMBL/GenBank/DDBJ databases">
        <title>Bacillus sp. M5HDSG1-1, whole genome shotgun sequence.</title>
        <authorList>
            <person name="Tuo L."/>
        </authorList>
    </citation>
    <scope>NUCLEOTIDE SEQUENCE [LARGE SCALE GENOMIC DNA]</scope>
    <source>
        <strain evidence="5 6">M5HDSG1-1</strain>
    </source>
</reference>
<keyword evidence="1" id="KW-0479">Metal-binding</keyword>
<dbReference type="PANTHER" id="PTHR28082">
    <property type="entry name" value="ZINC FINGER PROTEIN"/>
    <property type="match status" value="1"/>
</dbReference>
<dbReference type="GO" id="GO:0008270">
    <property type="term" value="F:zinc ion binding"/>
    <property type="evidence" value="ECO:0007669"/>
    <property type="project" value="UniProtKB-KW"/>
</dbReference>
<evidence type="ECO:0000256" key="3">
    <source>
        <dbReference type="ARBA" id="ARBA00022833"/>
    </source>
</evidence>
<evidence type="ECO:0000313" key="6">
    <source>
        <dbReference type="Proteomes" id="UP000288024"/>
    </source>
</evidence>
<dbReference type="InterPro" id="IPR037274">
    <property type="entry name" value="Znf_CHY_sf"/>
</dbReference>
<dbReference type="RefSeq" id="WP_127737825.1">
    <property type="nucleotide sequence ID" value="NZ_CAJCKN010000097.1"/>
</dbReference>
<dbReference type="AlphaFoldDB" id="A0A437KEU3"/>
<dbReference type="InterPro" id="IPR016694">
    <property type="entry name" value="UCP017292"/>
</dbReference>
<keyword evidence="2" id="KW-0863">Zinc-finger</keyword>
<dbReference type="PANTHER" id="PTHR28082:SF1">
    <property type="entry name" value="HELPER OF TIM PROTEIN 13"/>
    <property type="match status" value="1"/>
</dbReference>
<protein>
    <recommendedName>
        <fullName evidence="4">CHY-type domain-containing protein</fullName>
    </recommendedName>
</protein>
<dbReference type="GeneID" id="87618450"/>
<dbReference type="InterPro" id="IPR052604">
    <property type="entry name" value="Mito_Tim_assembly_helper"/>
</dbReference>
<accession>A0A437KEU3</accession>
<dbReference type="InterPro" id="IPR008913">
    <property type="entry name" value="Znf_CHY"/>
</dbReference>
<evidence type="ECO:0000259" key="4">
    <source>
        <dbReference type="PROSITE" id="PS51266"/>
    </source>
</evidence>
<sequence length="105" mass="12013">MVKVLGFTVDDQTRCKHYHSDIDVIAIKFYCCNTYYPCYKCHEEAADHPIKVWPPQKFGEKAILCGVCKTEHSIAAYKDMTSCANCGAKYNDRCSLHHHLYFAAT</sequence>
<dbReference type="GO" id="GO:0045041">
    <property type="term" value="P:protein import into mitochondrial intermembrane space"/>
    <property type="evidence" value="ECO:0007669"/>
    <property type="project" value="TreeGrafter"/>
</dbReference>
<dbReference type="SUPFAM" id="SSF161219">
    <property type="entry name" value="CHY zinc finger-like"/>
    <property type="match status" value="1"/>
</dbReference>
<evidence type="ECO:0000313" key="5">
    <source>
        <dbReference type="EMBL" id="RVT65607.1"/>
    </source>
</evidence>
<dbReference type="Pfam" id="PF05495">
    <property type="entry name" value="zf-CHY"/>
    <property type="match status" value="1"/>
</dbReference>